<dbReference type="InterPro" id="IPR010131">
    <property type="entry name" value="MdtP/NodT-like"/>
</dbReference>
<feature type="region of interest" description="Disordered" evidence="2">
    <location>
        <begin position="524"/>
        <end position="567"/>
    </location>
</feature>
<accession>A0A2S8FP09</accession>
<dbReference type="Proteomes" id="UP000239388">
    <property type="component" value="Unassembled WGS sequence"/>
</dbReference>
<sequence length="620" mass="68149">MNRQSNASACCLRVKPKQHLIVSAIAGTMLMVLSGCAIPQLCCPQPGPAMPEDFNGKSSAENTAQVGIDQFFNDPVLTQLIYEGLASNQELKIRNQEVQIARNEILARRGAYLPFVSVGARGGFDRTSRYTPLGAAEDQLFYPGGGRFPDPLGNVGLTANLFWQVDIWRQLRNARDSATNRYIEAVEARDYFVTRLVAEIADNYYELTALDKRMVFLDQTIEIQKQSLQVAKAQKEAARGTELGVQRFLAEVRKNESQRLIVKQRIIEVENKINFLAGRYPQLVERGQWDYINLDSQVLNVGVPSQLLLNRRDIRAAERELAASGLDVMVARANFYPQLNITAGVGFEAFNPRYLFDPGAFIANAAGDLVAPLINKKAIRAEYQSANARQLQAAYDYQRTVINAYTEVVNRISKVENYRESVQIKQGQVTALEESVNVATNLFQNARAEYVDVLLSQRDLLEARTALIETKQQQLSAIVNAYQALGGGYLLTSGGTTYADIRCLPPEMLSTMLPMGEETAVPVPGDENLPVPPSEDSLMPAPLSPATGSTPPTGPTPAPAAAPADMSLLPPASIEPVMPVSGPVMPTSYGKQEPLIRLQVPPETKTVTPVVFENTLREPH</sequence>
<protein>
    <recommendedName>
        <fullName evidence="6">RND transporter</fullName>
    </recommendedName>
</protein>
<keyword evidence="3" id="KW-0472">Membrane</keyword>
<dbReference type="SUPFAM" id="SSF56954">
    <property type="entry name" value="Outer membrane efflux proteins (OEP)"/>
    <property type="match status" value="1"/>
</dbReference>
<feature type="transmembrane region" description="Helical" evidence="3">
    <location>
        <begin position="20"/>
        <end position="41"/>
    </location>
</feature>
<evidence type="ECO:0008006" key="6">
    <source>
        <dbReference type="Google" id="ProtNLM"/>
    </source>
</evidence>
<dbReference type="GO" id="GO:0015562">
    <property type="term" value="F:efflux transmembrane transporter activity"/>
    <property type="evidence" value="ECO:0007669"/>
    <property type="project" value="InterPro"/>
</dbReference>
<gene>
    <name evidence="4" type="ORF">C5Y98_15340</name>
</gene>
<dbReference type="PANTHER" id="PTHR30203:SF30">
    <property type="entry name" value="OUTER MEMBRANE PROTEIN-RELATED"/>
    <property type="match status" value="1"/>
</dbReference>
<dbReference type="OrthoDB" id="9783163at2"/>
<keyword evidence="3" id="KW-0812">Transmembrane</keyword>
<dbReference type="Gene3D" id="1.20.1600.10">
    <property type="entry name" value="Outer membrane efflux proteins (OEP)"/>
    <property type="match status" value="1"/>
</dbReference>
<dbReference type="Pfam" id="PF02321">
    <property type="entry name" value="OEP"/>
    <property type="match status" value="2"/>
</dbReference>
<proteinExistence type="inferred from homology"/>
<dbReference type="EMBL" id="PUIB01000017">
    <property type="protein sequence ID" value="PQO33614.1"/>
    <property type="molecule type" value="Genomic_DNA"/>
</dbReference>
<dbReference type="Gene3D" id="2.20.200.10">
    <property type="entry name" value="Outer membrane efflux proteins (OEP)"/>
    <property type="match status" value="1"/>
</dbReference>
<dbReference type="PANTHER" id="PTHR30203">
    <property type="entry name" value="OUTER MEMBRANE CATION EFFLUX PROTEIN"/>
    <property type="match status" value="1"/>
</dbReference>
<feature type="compositionally biased region" description="Low complexity" evidence="2">
    <location>
        <begin position="540"/>
        <end position="551"/>
    </location>
</feature>
<evidence type="ECO:0000313" key="5">
    <source>
        <dbReference type="Proteomes" id="UP000239388"/>
    </source>
</evidence>
<evidence type="ECO:0000313" key="4">
    <source>
        <dbReference type="EMBL" id="PQO33614.1"/>
    </source>
</evidence>
<reference evidence="4 5" key="1">
    <citation type="submission" date="2018-02" db="EMBL/GenBank/DDBJ databases">
        <title>Comparative genomes isolates from brazilian mangrove.</title>
        <authorList>
            <person name="Araujo J.E."/>
            <person name="Taketani R.G."/>
            <person name="Silva M.C.P."/>
            <person name="Loureco M.V."/>
            <person name="Andreote F.D."/>
        </authorList>
    </citation>
    <scope>NUCLEOTIDE SEQUENCE [LARGE SCALE GENOMIC DNA]</scope>
    <source>
        <strain evidence="4 5">NAP PRIS-MGV</strain>
    </source>
</reference>
<organism evidence="4 5">
    <name type="scientific">Blastopirellula marina</name>
    <dbReference type="NCBI Taxonomy" id="124"/>
    <lineage>
        <taxon>Bacteria</taxon>
        <taxon>Pseudomonadati</taxon>
        <taxon>Planctomycetota</taxon>
        <taxon>Planctomycetia</taxon>
        <taxon>Pirellulales</taxon>
        <taxon>Pirellulaceae</taxon>
        <taxon>Blastopirellula</taxon>
    </lineage>
</organism>
<keyword evidence="3" id="KW-1133">Transmembrane helix</keyword>
<evidence type="ECO:0000256" key="1">
    <source>
        <dbReference type="ARBA" id="ARBA00007613"/>
    </source>
</evidence>
<comment type="caution">
    <text evidence="4">The sequence shown here is derived from an EMBL/GenBank/DDBJ whole genome shotgun (WGS) entry which is preliminary data.</text>
</comment>
<evidence type="ECO:0000256" key="2">
    <source>
        <dbReference type="SAM" id="MobiDB-lite"/>
    </source>
</evidence>
<evidence type="ECO:0000256" key="3">
    <source>
        <dbReference type="SAM" id="Phobius"/>
    </source>
</evidence>
<comment type="similarity">
    <text evidence="1">Belongs to the outer membrane factor (OMF) (TC 1.B.17) family.</text>
</comment>
<name>A0A2S8FP09_9BACT</name>
<dbReference type="InterPro" id="IPR003423">
    <property type="entry name" value="OMP_efflux"/>
</dbReference>
<dbReference type="AlphaFoldDB" id="A0A2S8FP09"/>